<evidence type="ECO:0000256" key="2">
    <source>
        <dbReference type="ARBA" id="ARBA00022801"/>
    </source>
</evidence>
<evidence type="ECO:0000313" key="9">
    <source>
        <dbReference type="EMBL" id="OAD80953.1"/>
    </source>
</evidence>
<feature type="domain" description="Serine/threonine specific protein phosphatases" evidence="8">
    <location>
        <begin position="132"/>
        <end position="137"/>
    </location>
</feature>
<reference evidence="10" key="1">
    <citation type="submission" date="2015-06" db="EMBL/GenBank/DDBJ databases">
        <title>Expansion of signal transduction pathways in fungi by whole-genome duplication.</title>
        <authorList>
            <consortium name="DOE Joint Genome Institute"/>
            <person name="Corrochano L.M."/>
            <person name="Kuo A."/>
            <person name="Marcet-Houben M."/>
            <person name="Polaino S."/>
            <person name="Salamov A."/>
            <person name="Villalobos J.M."/>
            <person name="Alvarez M.I."/>
            <person name="Avalos J."/>
            <person name="Benito E.P."/>
            <person name="Benoit I."/>
            <person name="Burger G."/>
            <person name="Camino L.P."/>
            <person name="Canovas D."/>
            <person name="Cerda-Olmedo E."/>
            <person name="Cheng J.-F."/>
            <person name="Dominguez A."/>
            <person name="Elias M."/>
            <person name="Eslava A.P."/>
            <person name="Glaser F."/>
            <person name="Grimwood J."/>
            <person name="Gutierrez G."/>
            <person name="Heitman J."/>
            <person name="Henrissat B."/>
            <person name="Iturriaga E.A."/>
            <person name="Lang B.F."/>
            <person name="Lavin J.L."/>
            <person name="Lee S."/>
            <person name="Li W."/>
            <person name="Lindquist E."/>
            <person name="Lopez-Garcia S."/>
            <person name="Luque E.M."/>
            <person name="Marcos A.T."/>
            <person name="Martin J."/>
            <person name="McCluskey K."/>
            <person name="Medina H.R."/>
            <person name="Miralles-Duran A."/>
            <person name="Miyazaki A."/>
            <person name="Munoz-Torres E."/>
            <person name="Oguiza J.A."/>
            <person name="Ohm R."/>
            <person name="Olmedo M."/>
            <person name="Orejas M."/>
            <person name="Ortiz-Castellanos L."/>
            <person name="Pisabarro A.G."/>
            <person name="Rodriguez-Romero J."/>
            <person name="Ruiz-Herrera J."/>
            <person name="Ruiz-Vazquez R."/>
            <person name="Sanz C."/>
            <person name="Schackwitz W."/>
            <person name="Schmutz J."/>
            <person name="Shahriari M."/>
            <person name="Shelest E."/>
            <person name="Silva-Franco F."/>
            <person name="Soanes D."/>
            <person name="Syed K."/>
            <person name="Tagua V.G."/>
            <person name="Talbot N.J."/>
            <person name="Thon M."/>
            <person name="De vries R.P."/>
            <person name="Wiebenga A."/>
            <person name="Yadav J.S."/>
            <person name="Braun E.L."/>
            <person name="Baker S."/>
            <person name="Garre V."/>
            <person name="Horwitz B."/>
            <person name="Torres-Martinez S."/>
            <person name="Idnurm A."/>
            <person name="Herrera-Estrella A."/>
            <person name="Gabaldon T."/>
            <person name="Grigoriev I.V."/>
        </authorList>
    </citation>
    <scope>NUCLEOTIDE SEQUENCE [LARGE SCALE GENOMIC DNA]</scope>
    <source>
        <strain evidence="10">NRRL 1555(-)</strain>
    </source>
</reference>
<dbReference type="PANTHER" id="PTHR11668">
    <property type="entry name" value="SERINE/THREONINE PROTEIN PHOSPHATASE"/>
    <property type="match status" value="1"/>
</dbReference>
<comment type="similarity">
    <text evidence="7">Belongs to the PPP phosphatase family.</text>
</comment>
<dbReference type="Pfam" id="PF00149">
    <property type="entry name" value="Metallophos"/>
    <property type="match status" value="1"/>
</dbReference>
<keyword evidence="3" id="KW-0904">Protein phosphatase</keyword>
<dbReference type="SUPFAM" id="SSF56300">
    <property type="entry name" value="Metallo-dependent phosphatases"/>
    <property type="match status" value="1"/>
</dbReference>
<accession>A0A162V8X9</accession>
<dbReference type="InterPro" id="IPR050341">
    <property type="entry name" value="PP1_catalytic_subunit"/>
</dbReference>
<dbReference type="Pfam" id="PF16891">
    <property type="entry name" value="STPPase_N"/>
    <property type="match status" value="1"/>
</dbReference>
<dbReference type="STRING" id="763407.A0A162V8X9"/>
<dbReference type="InterPro" id="IPR004843">
    <property type="entry name" value="Calcineurin-like_PHP"/>
</dbReference>
<dbReference type="GeneID" id="28994196"/>
<dbReference type="FunFam" id="3.60.21.10:FF:000026">
    <property type="entry name" value="Serine/threonine-protein phosphatase"/>
    <property type="match status" value="1"/>
</dbReference>
<dbReference type="InterPro" id="IPR031675">
    <property type="entry name" value="STPPase_N"/>
</dbReference>
<dbReference type="InterPro" id="IPR006186">
    <property type="entry name" value="Ser/Thr-sp_prot-phosphatase"/>
</dbReference>
<dbReference type="Proteomes" id="UP000077315">
    <property type="component" value="Unassembled WGS sequence"/>
</dbReference>
<evidence type="ECO:0000313" key="10">
    <source>
        <dbReference type="Proteomes" id="UP000077315"/>
    </source>
</evidence>
<dbReference type="PANTHER" id="PTHR11668:SF496">
    <property type="entry name" value="SERINE_THREONINE-PROTEIN PHOSPHATASE"/>
    <property type="match status" value="1"/>
</dbReference>
<sequence length="334" mass="38267">MPFFTCNTSSNKVSDAWFDVDIIIEKLLQAHGYQKQKTHCLCEGEIEYLCRTAQTVFLNQPMLLEVASPVKICGDFHGQYPDLIRVFDTCLYPPDSSYLFLGDYVDRGKQSIETICLLLAFKIKYPDTFNLLRGNHETSSISRVYGFYDECKRMFNVKLWKTFVNCFDCMPVAALIDSRILCMHGGISADIINLDQIRAIQRPVDIPDSGILCDLLWADPSNEHTGWQESPRGVSYTFGPDALSKFLERLGLQLVCRAHQVVEDGYEFFDDRRLVTIFSATNYCGEFDNAGCVLKIDRSLTCSFEIFKPTNPKHKHIYCNILNNRSLPLIYIYI</sequence>
<evidence type="ECO:0000256" key="7">
    <source>
        <dbReference type="RuleBase" id="RU004273"/>
    </source>
</evidence>
<dbReference type="InParanoid" id="A0A162V8X9"/>
<keyword evidence="4" id="KW-0464">Manganese</keyword>
<dbReference type="GO" id="GO:0005737">
    <property type="term" value="C:cytoplasm"/>
    <property type="evidence" value="ECO:0007669"/>
    <property type="project" value="TreeGrafter"/>
</dbReference>
<dbReference type="SMART" id="SM00156">
    <property type="entry name" value="PP2Ac"/>
    <property type="match status" value="1"/>
</dbReference>
<dbReference type="RefSeq" id="XP_018298993.1">
    <property type="nucleotide sequence ID" value="XM_018433290.1"/>
</dbReference>
<protein>
    <recommendedName>
        <fullName evidence="7">Serine/threonine-protein phosphatase</fullName>
        <ecNumber evidence="7">3.1.3.16</ecNumber>
    </recommendedName>
</protein>
<dbReference type="EC" id="3.1.3.16" evidence="7"/>
<dbReference type="PROSITE" id="PS00125">
    <property type="entry name" value="SER_THR_PHOSPHATASE"/>
    <property type="match status" value="1"/>
</dbReference>
<dbReference type="PRINTS" id="PR00114">
    <property type="entry name" value="STPHPHTASE"/>
</dbReference>
<dbReference type="VEuPathDB" id="FungiDB:PHYBLDRAFT_153993"/>
<organism evidence="9 10">
    <name type="scientific">Phycomyces blakesleeanus (strain ATCC 8743b / DSM 1359 / FGSC 10004 / NBRC 33097 / NRRL 1555)</name>
    <dbReference type="NCBI Taxonomy" id="763407"/>
    <lineage>
        <taxon>Eukaryota</taxon>
        <taxon>Fungi</taxon>
        <taxon>Fungi incertae sedis</taxon>
        <taxon>Mucoromycota</taxon>
        <taxon>Mucoromycotina</taxon>
        <taxon>Mucoromycetes</taxon>
        <taxon>Mucorales</taxon>
        <taxon>Phycomycetaceae</taxon>
        <taxon>Phycomyces</taxon>
    </lineage>
</organism>
<evidence type="ECO:0000256" key="4">
    <source>
        <dbReference type="ARBA" id="ARBA00023211"/>
    </source>
</evidence>
<comment type="catalytic activity">
    <reaction evidence="5">
        <text>O-phospho-L-seryl-[protein] + H2O = L-seryl-[protein] + phosphate</text>
        <dbReference type="Rhea" id="RHEA:20629"/>
        <dbReference type="Rhea" id="RHEA-COMP:9863"/>
        <dbReference type="Rhea" id="RHEA-COMP:11604"/>
        <dbReference type="ChEBI" id="CHEBI:15377"/>
        <dbReference type="ChEBI" id="CHEBI:29999"/>
        <dbReference type="ChEBI" id="CHEBI:43474"/>
        <dbReference type="ChEBI" id="CHEBI:83421"/>
        <dbReference type="EC" id="3.1.3.16"/>
    </reaction>
</comment>
<evidence type="ECO:0000256" key="1">
    <source>
        <dbReference type="ARBA" id="ARBA00022723"/>
    </source>
</evidence>
<dbReference type="GO" id="GO:0005634">
    <property type="term" value="C:nucleus"/>
    <property type="evidence" value="ECO:0007669"/>
    <property type="project" value="TreeGrafter"/>
</dbReference>
<evidence type="ECO:0000259" key="8">
    <source>
        <dbReference type="PROSITE" id="PS00125"/>
    </source>
</evidence>
<proteinExistence type="inferred from homology"/>
<keyword evidence="10" id="KW-1185">Reference proteome</keyword>
<dbReference type="EMBL" id="KV440971">
    <property type="protein sequence ID" value="OAD80953.1"/>
    <property type="molecule type" value="Genomic_DNA"/>
</dbReference>
<keyword evidence="1" id="KW-0479">Metal-binding</keyword>
<dbReference type="AlphaFoldDB" id="A0A162V8X9"/>
<gene>
    <name evidence="9" type="ORF">PHYBLDRAFT_153993</name>
</gene>
<evidence type="ECO:0000256" key="3">
    <source>
        <dbReference type="ARBA" id="ARBA00022912"/>
    </source>
</evidence>
<dbReference type="InterPro" id="IPR029052">
    <property type="entry name" value="Metallo-depent_PP-like"/>
</dbReference>
<dbReference type="GO" id="GO:0046872">
    <property type="term" value="F:metal ion binding"/>
    <property type="evidence" value="ECO:0007669"/>
    <property type="project" value="UniProtKB-KW"/>
</dbReference>
<dbReference type="GO" id="GO:0004722">
    <property type="term" value="F:protein serine/threonine phosphatase activity"/>
    <property type="evidence" value="ECO:0007669"/>
    <property type="project" value="UniProtKB-EC"/>
</dbReference>
<comment type="catalytic activity">
    <reaction evidence="6 7">
        <text>O-phospho-L-threonyl-[protein] + H2O = L-threonyl-[protein] + phosphate</text>
        <dbReference type="Rhea" id="RHEA:47004"/>
        <dbReference type="Rhea" id="RHEA-COMP:11060"/>
        <dbReference type="Rhea" id="RHEA-COMP:11605"/>
        <dbReference type="ChEBI" id="CHEBI:15377"/>
        <dbReference type="ChEBI" id="CHEBI:30013"/>
        <dbReference type="ChEBI" id="CHEBI:43474"/>
        <dbReference type="ChEBI" id="CHEBI:61977"/>
        <dbReference type="EC" id="3.1.3.16"/>
    </reaction>
</comment>
<evidence type="ECO:0000256" key="5">
    <source>
        <dbReference type="ARBA" id="ARBA00047761"/>
    </source>
</evidence>
<dbReference type="Gene3D" id="3.60.21.10">
    <property type="match status" value="1"/>
</dbReference>
<keyword evidence="2 7" id="KW-0378">Hydrolase</keyword>
<name>A0A162V8X9_PHYB8</name>
<evidence type="ECO:0000256" key="6">
    <source>
        <dbReference type="ARBA" id="ARBA00048336"/>
    </source>
</evidence>
<dbReference type="OrthoDB" id="1930084at2759"/>